<comment type="similarity">
    <text evidence="7">Belongs to the TALE/TGIF homeobox family.</text>
</comment>
<dbReference type="STRING" id="1664694.A0A0N1NYM8"/>
<reference evidence="11 12" key="1">
    <citation type="submission" date="2015-06" db="EMBL/GenBank/DDBJ databases">
        <title>Draft genome of the ant-associated black yeast Phialophora attae CBS 131958.</title>
        <authorList>
            <person name="Moreno L.F."/>
            <person name="Stielow B.J."/>
            <person name="de Hoog S."/>
            <person name="Vicente V.A."/>
            <person name="Weiss V.A."/>
            <person name="de Vries M."/>
            <person name="Cruz L.M."/>
            <person name="Souza E.M."/>
        </authorList>
    </citation>
    <scope>NUCLEOTIDE SEQUENCE [LARGE SCALE GENOMIC DNA]</scope>
    <source>
        <strain evidence="11 12">CBS 131958</strain>
    </source>
</reference>
<evidence type="ECO:0000313" key="11">
    <source>
        <dbReference type="EMBL" id="KPI39436.1"/>
    </source>
</evidence>
<evidence type="ECO:0000256" key="3">
    <source>
        <dbReference type="ARBA" id="ARBA00023125"/>
    </source>
</evidence>
<evidence type="ECO:0000259" key="10">
    <source>
        <dbReference type="PROSITE" id="PS50071"/>
    </source>
</evidence>
<dbReference type="EMBL" id="LFJN01000015">
    <property type="protein sequence ID" value="KPI39436.1"/>
    <property type="molecule type" value="Genomic_DNA"/>
</dbReference>
<keyword evidence="3 8" id="KW-0238">DNA-binding</keyword>
<proteinExistence type="inferred from homology"/>
<feature type="region of interest" description="Disordered" evidence="9">
    <location>
        <begin position="1"/>
        <end position="32"/>
    </location>
</feature>
<evidence type="ECO:0000256" key="4">
    <source>
        <dbReference type="ARBA" id="ARBA00023155"/>
    </source>
</evidence>
<dbReference type="GO" id="GO:0006355">
    <property type="term" value="P:regulation of DNA-templated transcription"/>
    <property type="evidence" value="ECO:0007669"/>
    <property type="project" value="InterPro"/>
</dbReference>
<keyword evidence="2" id="KW-0805">Transcription regulation</keyword>
<keyword evidence="12" id="KW-1185">Reference proteome</keyword>
<dbReference type="PANTHER" id="PTHR11850">
    <property type="entry name" value="HOMEOBOX PROTEIN TRANSCRIPTION FACTORS"/>
    <property type="match status" value="1"/>
</dbReference>
<gene>
    <name evidence="11" type="ORF">AB675_5009</name>
</gene>
<dbReference type="SMART" id="SM00389">
    <property type="entry name" value="HOX"/>
    <property type="match status" value="1"/>
</dbReference>
<dbReference type="VEuPathDB" id="FungiDB:AB675_5009"/>
<evidence type="ECO:0000256" key="7">
    <source>
        <dbReference type="ARBA" id="ARBA00038021"/>
    </source>
</evidence>
<dbReference type="PROSITE" id="PS50071">
    <property type="entry name" value="HOMEOBOX_2"/>
    <property type="match status" value="1"/>
</dbReference>
<keyword evidence="4 8" id="KW-0371">Homeobox</keyword>
<dbReference type="RefSeq" id="XP_017999399.1">
    <property type="nucleotide sequence ID" value="XM_018145188.1"/>
</dbReference>
<dbReference type="Pfam" id="PF05920">
    <property type="entry name" value="Homeobox_KN"/>
    <property type="match status" value="1"/>
</dbReference>
<dbReference type="GO" id="GO:0003677">
    <property type="term" value="F:DNA binding"/>
    <property type="evidence" value="ECO:0007669"/>
    <property type="project" value="UniProtKB-UniRule"/>
</dbReference>
<organism evidence="11 12">
    <name type="scientific">Cyphellophora attinorum</name>
    <dbReference type="NCBI Taxonomy" id="1664694"/>
    <lineage>
        <taxon>Eukaryota</taxon>
        <taxon>Fungi</taxon>
        <taxon>Dikarya</taxon>
        <taxon>Ascomycota</taxon>
        <taxon>Pezizomycotina</taxon>
        <taxon>Eurotiomycetes</taxon>
        <taxon>Chaetothyriomycetidae</taxon>
        <taxon>Chaetothyriales</taxon>
        <taxon>Cyphellophoraceae</taxon>
        <taxon>Cyphellophora</taxon>
    </lineage>
</organism>
<feature type="region of interest" description="Disordered" evidence="9">
    <location>
        <begin position="227"/>
        <end position="249"/>
    </location>
</feature>
<comment type="caution">
    <text evidence="11">The sequence shown here is derived from an EMBL/GenBank/DDBJ whole genome shotgun (WGS) entry which is preliminary data.</text>
</comment>
<evidence type="ECO:0000256" key="5">
    <source>
        <dbReference type="ARBA" id="ARBA00023163"/>
    </source>
</evidence>
<dbReference type="InterPro" id="IPR008422">
    <property type="entry name" value="KN_HD"/>
</dbReference>
<sequence>MPDSFEELGQKNYDSLNHFGTQRPAANWPGTSNYQDMATSYAQRQPFYHQGMGQVKHEPGLPPIRDMTFASPTMPSPSYNTVFGGSPQGPVPMDYNSTYRRPSYNEGRGLSQTYPPYTRPYSMDKFEPSFRGQSIPHPVYSQPYTDYQNNYHTSMNHGYAHSLENDVRNKKRRGNLPKNVTDVLRQWLHAHMDHPYPTEEEKLQLMDRTRLSMPQISNWFINARRRHLPDMKRKAQDQKTLKQEPDRHR</sequence>
<protein>
    <submittedName>
        <fullName evidence="11">Homeobox protein TGIF2</fullName>
    </submittedName>
</protein>
<dbReference type="InterPro" id="IPR009057">
    <property type="entry name" value="Homeodomain-like_sf"/>
</dbReference>
<comment type="subcellular location">
    <subcellularLocation>
        <location evidence="1 8">Nucleus</location>
    </subcellularLocation>
</comment>
<dbReference type="SUPFAM" id="SSF46689">
    <property type="entry name" value="Homeodomain-like"/>
    <property type="match status" value="1"/>
</dbReference>
<name>A0A0N1NYM8_9EURO</name>
<dbReference type="GO" id="GO:0005634">
    <property type="term" value="C:nucleus"/>
    <property type="evidence" value="ECO:0007669"/>
    <property type="project" value="UniProtKB-SubCell"/>
</dbReference>
<dbReference type="InterPro" id="IPR001356">
    <property type="entry name" value="HD"/>
</dbReference>
<dbReference type="Gene3D" id="1.10.10.60">
    <property type="entry name" value="Homeodomain-like"/>
    <property type="match status" value="1"/>
</dbReference>
<evidence type="ECO:0000256" key="8">
    <source>
        <dbReference type="PROSITE-ProRule" id="PRU00108"/>
    </source>
</evidence>
<keyword evidence="5" id="KW-0804">Transcription</keyword>
<dbReference type="FunFam" id="1.10.10.60:FF:000059">
    <property type="entry name" value="TGFB-induced factor homeobox 1"/>
    <property type="match status" value="1"/>
</dbReference>
<keyword evidence="6 8" id="KW-0539">Nucleus</keyword>
<dbReference type="Proteomes" id="UP000038010">
    <property type="component" value="Unassembled WGS sequence"/>
</dbReference>
<dbReference type="InterPro" id="IPR050224">
    <property type="entry name" value="TALE_homeobox"/>
</dbReference>
<feature type="DNA-binding region" description="Homeobox" evidence="8">
    <location>
        <begin position="169"/>
        <end position="231"/>
    </location>
</feature>
<dbReference type="GeneID" id="28737068"/>
<accession>A0A0N1NYM8</accession>
<evidence type="ECO:0000256" key="9">
    <source>
        <dbReference type="SAM" id="MobiDB-lite"/>
    </source>
</evidence>
<dbReference type="OrthoDB" id="10056939at2759"/>
<dbReference type="AlphaFoldDB" id="A0A0N1NYM8"/>
<evidence type="ECO:0000256" key="1">
    <source>
        <dbReference type="ARBA" id="ARBA00004123"/>
    </source>
</evidence>
<evidence type="ECO:0000313" key="12">
    <source>
        <dbReference type="Proteomes" id="UP000038010"/>
    </source>
</evidence>
<evidence type="ECO:0000256" key="6">
    <source>
        <dbReference type="ARBA" id="ARBA00023242"/>
    </source>
</evidence>
<dbReference type="CDD" id="cd00086">
    <property type="entry name" value="homeodomain"/>
    <property type="match status" value="1"/>
</dbReference>
<evidence type="ECO:0000256" key="2">
    <source>
        <dbReference type="ARBA" id="ARBA00023015"/>
    </source>
</evidence>
<feature type="compositionally biased region" description="Basic and acidic residues" evidence="9">
    <location>
        <begin position="228"/>
        <end position="249"/>
    </location>
</feature>
<feature type="domain" description="Homeobox" evidence="10">
    <location>
        <begin position="167"/>
        <end position="230"/>
    </location>
</feature>